<name>A0ABN5PSK6_9ACTO</name>
<feature type="transmembrane region" description="Helical" evidence="6">
    <location>
        <begin position="207"/>
        <end position="227"/>
    </location>
</feature>
<dbReference type="EMBL" id="CP032514">
    <property type="protein sequence ID" value="AYD90109.1"/>
    <property type="molecule type" value="Genomic_DNA"/>
</dbReference>
<keyword evidence="2" id="KW-1003">Cell membrane</keyword>
<feature type="transmembrane region" description="Helical" evidence="6">
    <location>
        <begin position="377"/>
        <end position="397"/>
    </location>
</feature>
<feature type="transmembrane region" description="Helical" evidence="6">
    <location>
        <begin position="247"/>
        <end position="268"/>
    </location>
</feature>
<feature type="transmembrane region" description="Helical" evidence="6">
    <location>
        <begin position="47"/>
        <end position="68"/>
    </location>
</feature>
<proteinExistence type="predicted"/>
<feature type="transmembrane region" description="Helical" evidence="6">
    <location>
        <begin position="80"/>
        <end position="102"/>
    </location>
</feature>
<feature type="transmembrane region" description="Helical" evidence="6">
    <location>
        <begin position="432"/>
        <end position="450"/>
    </location>
</feature>
<evidence type="ECO:0000256" key="3">
    <source>
        <dbReference type="ARBA" id="ARBA00022692"/>
    </source>
</evidence>
<accession>A0ABN5PSK6</accession>
<evidence type="ECO:0000256" key="1">
    <source>
        <dbReference type="ARBA" id="ARBA00004651"/>
    </source>
</evidence>
<feature type="transmembrane region" description="Helical" evidence="6">
    <location>
        <begin position="12"/>
        <end position="35"/>
    </location>
</feature>
<evidence type="ECO:0000256" key="2">
    <source>
        <dbReference type="ARBA" id="ARBA00022475"/>
    </source>
</evidence>
<evidence type="ECO:0000256" key="5">
    <source>
        <dbReference type="ARBA" id="ARBA00023136"/>
    </source>
</evidence>
<reference evidence="7 8" key="1">
    <citation type="submission" date="2018-09" db="EMBL/GenBank/DDBJ databases">
        <authorList>
            <person name="Li J."/>
        </authorList>
    </citation>
    <scope>NUCLEOTIDE SEQUENCE [LARGE SCALE GENOMIC DNA]</scope>
    <source>
        <strain evidence="7 8">2129</strain>
    </source>
</reference>
<keyword evidence="4 6" id="KW-1133">Transmembrane helix</keyword>
<keyword evidence="3 6" id="KW-0812">Transmembrane</keyword>
<dbReference type="PANTHER" id="PTHR30250">
    <property type="entry name" value="PST FAMILY PREDICTED COLANIC ACID TRANSPORTER"/>
    <property type="match status" value="1"/>
</dbReference>
<protein>
    <submittedName>
        <fullName evidence="7">Lipopolysaccharide biosynthesis protein</fullName>
    </submittedName>
</protein>
<feature type="transmembrane region" description="Helical" evidence="6">
    <location>
        <begin position="139"/>
        <end position="162"/>
    </location>
</feature>
<evidence type="ECO:0000313" key="7">
    <source>
        <dbReference type="EMBL" id="AYD90109.1"/>
    </source>
</evidence>
<dbReference type="Proteomes" id="UP000273001">
    <property type="component" value="Chromosome"/>
</dbReference>
<comment type="subcellular location">
    <subcellularLocation>
        <location evidence="1">Cell membrane</location>
        <topology evidence="1">Multi-pass membrane protein</topology>
    </subcellularLocation>
</comment>
<evidence type="ECO:0000256" key="4">
    <source>
        <dbReference type="ARBA" id="ARBA00022989"/>
    </source>
</evidence>
<sequence>MGTLWRFLRNSGIFVLGTVLSKLIAFIMLPLYTAVVPPADFGYYDLSITYLTVICEGLFLNIWVVILRQMYKSRKEEVRALQAGSLVFLGSTAAYILLLVATTLLLDIRYIGLIALLGIVQNIEYVYKHACRGMRRNWDYAISGVIASLVMMAMNVLLLVGLSWDFRALYVSTIVAFLCEIAYIELRAGVLRKMLTSDWGWAVVPSARSMLVLAVPVGLNALVYWTINSMNRAVVGAVLDLSQNGLFAIAMRFGSVMMLVIMAMTYAWQDLAFERSRAHSEFFGRATAVYGTALFLGLALLVPAMKIVFPLVTDPQYSQAMTVVPFALAVSTLSGYSNFMVNIFYAIEKNRETLWAIGIAGAVNMVCVVPMVQLGGLVGACLSTVVGYSSGIAYMLYRLRREIGMRVDYRGPSAAIGVVLTSMLVFQLGGTYANVLMGVVVLAACGYALVRMTRNERDGRRTSL</sequence>
<keyword evidence="5 6" id="KW-0472">Membrane</keyword>
<dbReference type="PANTHER" id="PTHR30250:SF11">
    <property type="entry name" value="O-ANTIGEN TRANSPORTER-RELATED"/>
    <property type="match status" value="1"/>
</dbReference>
<feature type="transmembrane region" description="Helical" evidence="6">
    <location>
        <begin position="168"/>
        <end position="186"/>
    </location>
</feature>
<organism evidence="7 8">
    <name type="scientific">Actinomyces lilanjuaniae</name>
    <dbReference type="NCBI Taxonomy" id="2321394"/>
    <lineage>
        <taxon>Bacteria</taxon>
        <taxon>Bacillati</taxon>
        <taxon>Actinomycetota</taxon>
        <taxon>Actinomycetes</taxon>
        <taxon>Actinomycetales</taxon>
        <taxon>Actinomycetaceae</taxon>
        <taxon>Actinomyces</taxon>
    </lineage>
</organism>
<dbReference type="InterPro" id="IPR050833">
    <property type="entry name" value="Poly_Biosynth_Transport"/>
</dbReference>
<evidence type="ECO:0000313" key="8">
    <source>
        <dbReference type="Proteomes" id="UP000273001"/>
    </source>
</evidence>
<evidence type="ECO:0000256" key="6">
    <source>
        <dbReference type="SAM" id="Phobius"/>
    </source>
</evidence>
<feature type="transmembrane region" description="Helical" evidence="6">
    <location>
        <begin position="289"/>
        <end position="312"/>
    </location>
</feature>
<feature type="transmembrane region" description="Helical" evidence="6">
    <location>
        <begin position="108"/>
        <end position="127"/>
    </location>
</feature>
<gene>
    <name evidence="7" type="ORF">D5R93_09025</name>
</gene>
<dbReference type="RefSeq" id="WP_120204819.1">
    <property type="nucleotide sequence ID" value="NZ_CP032514.1"/>
</dbReference>
<feature type="transmembrane region" description="Helical" evidence="6">
    <location>
        <begin position="324"/>
        <end position="347"/>
    </location>
</feature>
<feature type="transmembrane region" description="Helical" evidence="6">
    <location>
        <begin position="354"/>
        <end position="371"/>
    </location>
</feature>
<feature type="transmembrane region" description="Helical" evidence="6">
    <location>
        <begin position="409"/>
        <end position="426"/>
    </location>
</feature>
<keyword evidence="8" id="KW-1185">Reference proteome</keyword>